<reference evidence="1" key="2">
    <citation type="submission" date="2021-01" db="EMBL/GenBank/DDBJ databases">
        <authorList>
            <person name="Mieszkin S."/>
            <person name="Pouder E."/>
            <person name="Alain K."/>
        </authorList>
    </citation>
    <scope>NUCLEOTIDE SEQUENCE</scope>
    <source>
        <strain evidence="1">HW T2.11</strain>
    </source>
</reference>
<dbReference type="InterPro" id="IPR011335">
    <property type="entry name" value="Restrct_endonuc-II-like"/>
</dbReference>
<evidence type="ECO:0008006" key="3">
    <source>
        <dbReference type="Google" id="ProtNLM"/>
    </source>
</evidence>
<dbReference type="Pfam" id="PF09195">
    <property type="entry name" value="Endonuc-BglII"/>
    <property type="match status" value="1"/>
</dbReference>
<keyword evidence="2" id="KW-1185">Reference proteome</keyword>
<dbReference type="RefSeq" id="WP_227324034.1">
    <property type="nucleotide sequence ID" value="NZ_JAESVB010000033.1"/>
</dbReference>
<dbReference type="GO" id="GO:0000287">
    <property type="term" value="F:magnesium ion binding"/>
    <property type="evidence" value="ECO:0007669"/>
    <property type="project" value="InterPro"/>
</dbReference>
<dbReference type="GO" id="GO:0009036">
    <property type="term" value="F:type II site-specific deoxyribonuclease activity"/>
    <property type="evidence" value="ECO:0007669"/>
    <property type="project" value="InterPro"/>
</dbReference>
<gene>
    <name evidence="1" type="ORF">ASILVAE211_24645</name>
</gene>
<name>A0A964E226_9PROT</name>
<evidence type="ECO:0000313" key="2">
    <source>
        <dbReference type="Proteomes" id="UP000708298"/>
    </source>
</evidence>
<dbReference type="Gene3D" id="3.40.91.20">
    <property type="match status" value="1"/>
</dbReference>
<accession>A0A964E226</accession>
<dbReference type="GO" id="GO:0003677">
    <property type="term" value="F:DNA binding"/>
    <property type="evidence" value="ECO:0007669"/>
    <property type="project" value="InterPro"/>
</dbReference>
<comment type="caution">
    <text evidence="1">The sequence shown here is derived from an EMBL/GenBank/DDBJ whole genome shotgun (WGS) entry which is preliminary data.</text>
</comment>
<sequence>MASKARTRPEAPDEAVGVSLEAAIKEDSYIKLSARDGILSNTLPKEFLDRFEVHSYRNASNILASANAKELSELVESLMEFRITMNEIITPGGNKSIIAKNMDTLLVPKGWYESRITGDLIVKKTTNLPDATKRKKGEKKVPDEKLYKVENYIDGHKIDFVKNRVAFDMEWNSKDQTFDRDLYAVRTFYECGIVDAGVLLTRSASLGKVFAEIGSRGDIKDFKSKYGASTTWMGKLLYRLDAGRGGGCPVLAIGITPAVIEDFEDWKSAHPEIKREMAADELIKESGEEEDE</sequence>
<organism evidence="1 2">
    <name type="scientific">Acidisoma silvae</name>
    <dbReference type="NCBI Taxonomy" id="2802396"/>
    <lineage>
        <taxon>Bacteria</taxon>
        <taxon>Pseudomonadati</taxon>
        <taxon>Pseudomonadota</taxon>
        <taxon>Alphaproteobacteria</taxon>
        <taxon>Acetobacterales</taxon>
        <taxon>Acidocellaceae</taxon>
        <taxon>Acidisoma</taxon>
    </lineage>
</organism>
<proteinExistence type="predicted"/>
<dbReference type="GO" id="GO:0009307">
    <property type="term" value="P:DNA restriction-modification system"/>
    <property type="evidence" value="ECO:0007669"/>
    <property type="project" value="InterPro"/>
</dbReference>
<protein>
    <recommendedName>
        <fullName evidence="3">Restriction endonuclease</fullName>
    </recommendedName>
</protein>
<dbReference type="AlphaFoldDB" id="A0A964E226"/>
<dbReference type="InterPro" id="IPR015278">
    <property type="entry name" value="BglII-like"/>
</dbReference>
<dbReference type="SUPFAM" id="SSF52980">
    <property type="entry name" value="Restriction endonuclease-like"/>
    <property type="match status" value="1"/>
</dbReference>
<reference evidence="1" key="1">
    <citation type="journal article" date="2021" name="Microorganisms">
        <title>Acidisoma silvae sp. nov. and Acidisomacellulosilytica sp. nov., Two Acidophilic Bacteria Isolated from Decaying Wood, Hydrolyzing Cellulose and Producing Poly-3-hydroxybutyrate.</title>
        <authorList>
            <person name="Mieszkin S."/>
            <person name="Pouder E."/>
            <person name="Uroz S."/>
            <person name="Simon-Colin C."/>
            <person name="Alain K."/>
        </authorList>
    </citation>
    <scope>NUCLEOTIDE SEQUENCE</scope>
    <source>
        <strain evidence="1">HW T2.11</strain>
    </source>
</reference>
<evidence type="ECO:0000313" key="1">
    <source>
        <dbReference type="EMBL" id="MCB8878388.1"/>
    </source>
</evidence>
<dbReference type="InterPro" id="IPR011338">
    <property type="entry name" value="BamHI/BglII/BstY"/>
</dbReference>
<dbReference type="Proteomes" id="UP000708298">
    <property type="component" value="Unassembled WGS sequence"/>
</dbReference>
<dbReference type="EMBL" id="JAESVB010000033">
    <property type="protein sequence ID" value="MCB8878388.1"/>
    <property type="molecule type" value="Genomic_DNA"/>
</dbReference>